<feature type="compositionally biased region" description="Low complexity" evidence="5">
    <location>
        <begin position="1"/>
        <end position="12"/>
    </location>
</feature>
<dbReference type="AlphaFoldDB" id="A0A938YD50"/>
<dbReference type="PRINTS" id="PR00455">
    <property type="entry name" value="HTHTETR"/>
</dbReference>
<dbReference type="PANTHER" id="PTHR30055:SF238">
    <property type="entry name" value="MYCOFACTOCIN BIOSYNTHESIS TRANSCRIPTIONAL REGULATOR MFTR-RELATED"/>
    <property type="match status" value="1"/>
</dbReference>
<feature type="domain" description="HTH tetR-type" evidence="6">
    <location>
        <begin position="30"/>
        <end position="90"/>
    </location>
</feature>
<keyword evidence="1" id="KW-0805">Transcription regulation</keyword>
<dbReference type="Pfam" id="PF00440">
    <property type="entry name" value="TetR_N"/>
    <property type="match status" value="1"/>
</dbReference>
<evidence type="ECO:0000256" key="5">
    <source>
        <dbReference type="SAM" id="MobiDB-lite"/>
    </source>
</evidence>
<dbReference type="PANTHER" id="PTHR30055">
    <property type="entry name" value="HTH-TYPE TRANSCRIPTIONAL REGULATOR RUTR"/>
    <property type="match status" value="1"/>
</dbReference>
<dbReference type="InterPro" id="IPR009057">
    <property type="entry name" value="Homeodomain-like_sf"/>
</dbReference>
<dbReference type="GO" id="GO:0003700">
    <property type="term" value="F:DNA-binding transcription factor activity"/>
    <property type="evidence" value="ECO:0007669"/>
    <property type="project" value="TreeGrafter"/>
</dbReference>
<evidence type="ECO:0000259" key="6">
    <source>
        <dbReference type="PROSITE" id="PS50977"/>
    </source>
</evidence>
<name>A0A938YD50_9ACTN</name>
<evidence type="ECO:0000256" key="2">
    <source>
        <dbReference type="ARBA" id="ARBA00023125"/>
    </source>
</evidence>
<feature type="compositionally biased region" description="Basic and acidic residues" evidence="5">
    <location>
        <begin position="14"/>
        <end position="26"/>
    </location>
</feature>
<evidence type="ECO:0000313" key="7">
    <source>
        <dbReference type="EMBL" id="MBM9468482.1"/>
    </source>
</evidence>
<reference evidence="7" key="1">
    <citation type="submission" date="2021-01" db="EMBL/GenBank/DDBJ databases">
        <title>YIM 132084 draft genome.</title>
        <authorList>
            <person name="An D."/>
        </authorList>
    </citation>
    <scope>NUCLEOTIDE SEQUENCE</scope>
    <source>
        <strain evidence="7">YIM 132084</strain>
    </source>
</reference>
<keyword evidence="8" id="KW-1185">Reference proteome</keyword>
<dbReference type="EMBL" id="JAERWK010000019">
    <property type="protein sequence ID" value="MBM9468482.1"/>
    <property type="molecule type" value="Genomic_DNA"/>
</dbReference>
<proteinExistence type="predicted"/>
<keyword evidence="2 4" id="KW-0238">DNA-binding</keyword>
<gene>
    <name evidence="7" type="ORF">JL106_14455</name>
</gene>
<dbReference type="SUPFAM" id="SSF46689">
    <property type="entry name" value="Homeodomain-like"/>
    <property type="match status" value="1"/>
</dbReference>
<sequence>MSVTDAAVADPVTDAEHPSERPDLRERRRQATSAEISAAAFDLFERQGVDGTTVEDIARTAGISPRTFFRYFPCKEEAVLTVQREFDCAIADVLALIGARPDPAAPPVAVEEVGARVLSAVVAAYVRVIDEFGDRRAAAGATLLRVRRLIRTECALRTVAMRMDNEGDERLAQAIAAAVDLPGGIHEARGIVQIAGLGVRLALDEWATRVEAGEAVTPAEIYRGTRRMLERVVAPIVTPISTAIG</sequence>
<evidence type="ECO:0000256" key="3">
    <source>
        <dbReference type="ARBA" id="ARBA00023163"/>
    </source>
</evidence>
<feature type="region of interest" description="Disordered" evidence="5">
    <location>
        <begin position="1"/>
        <end position="29"/>
    </location>
</feature>
<protein>
    <submittedName>
        <fullName evidence="7">TetR family transcriptional regulator</fullName>
    </submittedName>
</protein>
<organism evidence="7 8">
    <name type="scientific">Nakamurella leprariae</name>
    <dbReference type="NCBI Taxonomy" id="2803911"/>
    <lineage>
        <taxon>Bacteria</taxon>
        <taxon>Bacillati</taxon>
        <taxon>Actinomycetota</taxon>
        <taxon>Actinomycetes</taxon>
        <taxon>Nakamurellales</taxon>
        <taxon>Nakamurellaceae</taxon>
        <taxon>Nakamurella</taxon>
    </lineage>
</organism>
<dbReference type="RefSeq" id="WP_205261443.1">
    <property type="nucleotide sequence ID" value="NZ_JAERWK010000019.1"/>
</dbReference>
<evidence type="ECO:0000256" key="1">
    <source>
        <dbReference type="ARBA" id="ARBA00023015"/>
    </source>
</evidence>
<keyword evidence="3" id="KW-0804">Transcription</keyword>
<dbReference type="PROSITE" id="PS50977">
    <property type="entry name" value="HTH_TETR_2"/>
    <property type="match status" value="1"/>
</dbReference>
<evidence type="ECO:0000256" key="4">
    <source>
        <dbReference type="PROSITE-ProRule" id="PRU00335"/>
    </source>
</evidence>
<accession>A0A938YD50</accession>
<dbReference type="GO" id="GO:0000976">
    <property type="term" value="F:transcription cis-regulatory region binding"/>
    <property type="evidence" value="ECO:0007669"/>
    <property type="project" value="TreeGrafter"/>
</dbReference>
<dbReference type="Gene3D" id="1.10.357.10">
    <property type="entry name" value="Tetracycline Repressor, domain 2"/>
    <property type="match status" value="1"/>
</dbReference>
<dbReference type="InterPro" id="IPR050109">
    <property type="entry name" value="HTH-type_TetR-like_transc_reg"/>
</dbReference>
<comment type="caution">
    <text evidence="7">The sequence shown here is derived from an EMBL/GenBank/DDBJ whole genome shotgun (WGS) entry which is preliminary data.</text>
</comment>
<dbReference type="InterPro" id="IPR001647">
    <property type="entry name" value="HTH_TetR"/>
</dbReference>
<evidence type="ECO:0000313" key="8">
    <source>
        <dbReference type="Proteomes" id="UP000663792"/>
    </source>
</evidence>
<feature type="DNA-binding region" description="H-T-H motif" evidence="4">
    <location>
        <begin position="53"/>
        <end position="72"/>
    </location>
</feature>
<dbReference type="Proteomes" id="UP000663792">
    <property type="component" value="Unassembled WGS sequence"/>
</dbReference>